<dbReference type="EMBL" id="EU574870">
    <property type="protein sequence ID" value="ACB70377.1"/>
    <property type="molecule type" value="mRNA"/>
</dbReference>
<proteinExistence type="evidence at transcript level"/>
<dbReference type="InterPro" id="IPR012674">
    <property type="entry name" value="Calycin"/>
</dbReference>
<name>B2D2D6_ORNCO</name>
<feature type="chain" id="PRO_5002777278" evidence="1">
    <location>
        <begin position="22"/>
        <end position="165"/>
    </location>
</feature>
<dbReference type="SUPFAM" id="SSF50814">
    <property type="entry name" value="Lipocalins"/>
    <property type="match status" value="1"/>
</dbReference>
<sequence>MGRLAAILTCWLVAGVAKSNAQCAVQTDLDAWNLLDPAMHHTFLLESSTKPNPKDCLRAIAQGNPVKPNAQVTLRFKTEKGWEATNWKFVTDGPKMTATLGDRKEEGTIVYGDRTCHVIVLGSGNIEYWKRSDSSDPNPCCQQVFDNKRAGRDFREPQKKDCTGA</sequence>
<dbReference type="AlphaFoldDB" id="B2D2D6"/>
<reference evidence="2" key="2">
    <citation type="submission" date="2008-03" db="EMBL/GenBank/DDBJ databases">
        <authorList>
            <person name="Francishetti I.M.B."/>
            <person name="Pham V."/>
            <person name="Kotsyfakis M."/>
            <person name="Ribeiro J.M.C."/>
        </authorList>
    </citation>
    <scope>NUCLEOTIDE SEQUENCE</scope>
    <source>
        <tissue evidence="2">Salivary glands</tissue>
    </source>
</reference>
<reference evidence="2" key="1">
    <citation type="journal article" date="2008" name="J. Proteomics">
        <title>An insight into the salivary transcriptome and proteome of the soft tick and vector of epizootic bovine abortion, Ornithodoros coriaceus.</title>
        <authorList>
            <person name="Francischetti I.M."/>
            <person name="Meng Z."/>
            <person name="Mans B.J."/>
            <person name="Gudderra N."/>
            <person name="Hall M."/>
            <person name="Veenstra T.D."/>
            <person name="Pham V.M."/>
            <person name="Kotsyfakis M."/>
            <person name="Ribeiro J.M."/>
        </authorList>
    </citation>
    <scope>NUCLEOTIDE SEQUENCE</scope>
    <source>
        <tissue evidence="2">Salivary glands</tissue>
    </source>
</reference>
<dbReference type="Gene3D" id="2.40.128.20">
    <property type="match status" value="1"/>
</dbReference>
<protein>
    <submittedName>
        <fullName evidence="2">Salivary lipocalin</fullName>
    </submittedName>
</protein>
<feature type="signal peptide" evidence="1">
    <location>
        <begin position="1"/>
        <end position="21"/>
    </location>
</feature>
<organism evidence="2">
    <name type="scientific">Ornithodoros coriaceus</name>
    <name type="common">Soft tick</name>
    <name type="synonym">Argasid tick</name>
    <dbReference type="NCBI Taxonomy" id="92741"/>
    <lineage>
        <taxon>Eukaryota</taxon>
        <taxon>Metazoa</taxon>
        <taxon>Ecdysozoa</taxon>
        <taxon>Arthropoda</taxon>
        <taxon>Chelicerata</taxon>
        <taxon>Arachnida</taxon>
        <taxon>Acari</taxon>
        <taxon>Parasitiformes</taxon>
        <taxon>Ixodida</taxon>
        <taxon>Ixodoidea</taxon>
        <taxon>Argasidae</taxon>
        <taxon>Ornithodorinae</taxon>
        <taxon>Ornithodoros</taxon>
    </lineage>
</organism>
<accession>B2D2D6</accession>
<keyword evidence="1" id="KW-0732">Signal</keyword>
<evidence type="ECO:0000256" key="1">
    <source>
        <dbReference type="SAM" id="SignalP"/>
    </source>
</evidence>
<evidence type="ECO:0000313" key="2">
    <source>
        <dbReference type="EMBL" id="ACB70377.1"/>
    </source>
</evidence>